<dbReference type="Gene3D" id="2.60.40.10">
    <property type="entry name" value="Immunoglobulins"/>
    <property type="match status" value="2"/>
</dbReference>
<gene>
    <name evidence="2" type="ORF">BTO10_12335</name>
</gene>
<dbReference type="EMBL" id="MSCI01000002">
    <property type="protein sequence ID" value="PQJ60161.1"/>
    <property type="molecule type" value="Genomic_DNA"/>
</dbReference>
<proteinExistence type="predicted"/>
<feature type="compositionally biased region" description="Acidic residues" evidence="1">
    <location>
        <begin position="84"/>
        <end position="93"/>
    </location>
</feature>
<protein>
    <submittedName>
        <fullName evidence="2">Uncharacterized protein</fullName>
    </submittedName>
</protein>
<dbReference type="AlphaFoldDB" id="A0A2S7VF97"/>
<sequence>MGSVNLNILGLARGTIVLDAQGRLRQLAPGEQPASSDVVVNVAENEENVPSVSARFVDSQGQQSELEIDDAIAQVERAIEDGFDPTELGDEFDTAAGDQGSSLTNSSRIERTGTESQAETDFETSGFESQGLSVTQSLTLFDIIALTLVSGETNAVELEQDQPIEASGSLTLDKLEVIFIEQEVVGENGLGTFTVNADGTWTFLANNSFNELGIGQQTQDSTIVRTSDGVEQRITVTIVGTDDRAIATNGSGSVTEDIGINEEISKLQTSGEVTIIDVDSTTPTFLPNSGLDAGKSTNTTQLGELSIAPSGSWIYNVNNDDVQYLGEGESVTETYVITASDGTTSEITIVINGADDSSEISVGEGDSDTGSVIEDVDVEEESNHLEVTGTLTITDNDLNDVPRFNPTGVFTSLGSTGVSALGTLAVTETGLWTYMVNNDLVQHLNTGEVITERYSVTSTDGAEHIIEIAINGINDVPVATGFNVDASGEPHQSVADGEGVIQYGDVETAITFNSTTAAQDRISDIEDNHNQVDLHIVIKALPTSGTLLYTNSDGVTRKVVESDVSRETQFDHSSLSYVAGAGEAFLLGITDVPNDDTPVSEDGFYNWGSAVEDSGGMRREVELANGSSIYVEIDNPNNKPLKQYNAEQSHVGYGIGDSDGRGINRDETLTIDFAQNPISEVRFGLDGLGPVFEEDNPNVVRAVFYFVGGGSETVEYEKELGETGVERLFYEFTYSSPGQVIEQVEFSNPKGSWELRYIGGDLEVNQDSFDYQVVDSTGEVSSVETVTLNAEGAAAYQVLSDPELSDFVAGLGNEILIGNDADNIFEWVDSALDNSVDVVKEFTVGEDLLEFSDILDATGSDSVDDLIPEIDAELQGDNLVMSIEHDGGQQTIVLEDVKDQLIEHVVDSSFDSISALGELIKNDAA</sequence>
<keyword evidence="3" id="KW-1185">Reference proteome</keyword>
<name>A0A2S7VF97_9VIBR</name>
<evidence type="ECO:0000256" key="1">
    <source>
        <dbReference type="SAM" id="MobiDB-lite"/>
    </source>
</evidence>
<dbReference type="RefSeq" id="WP_105024695.1">
    <property type="nucleotide sequence ID" value="NZ_MSCI01000002.1"/>
</dbReference>
<evidence type="ECO:0000313" key="2">
    <source>
        <dbReference type="EMBL" id="PQJ60161.1"/>
    </source>
</evidence>
<accession>A0A2S7VF97</accession>
<reference evidence="2 3" key="1">
    <citation type="submission" date="2016-12" db="EMBL/GenBank/DDBJ databases">
        <title>Diversity of luminous bacteria.</title>
        <authorList>
            <person name="Yoshizawa S."/>
            <person name="Kogure K."/>
        </authorList>
    </citation>
    <scope>NUCLEOTIDE SEQUENCE [LARGE SCALE GENOMIC DNA]</scope>
    <source>
        <strain evidence="2 3">LC2-408</strain>
    </source>
</reference>
<comment type="caution">
    <text evidence="2">The sequence shown here is derived from an EMBL/GenBank/DDBJ whole genome shotgun (WGS) entry which is preliminary data.</text>
</comment>
<evidence type="ECO:0000313" key="3">
    <source>
        <dbReference type="Proteomes" id="UP000238707"/>
    </source>
</evidence>
<dbReference type="InterPro" id="IPR013783">
    <property type="entry name" value="Ig-like_fold"/>
</dbReference>
<dbReference type="NCBIfam" id="TIGR01965">
    <property type="entry name" value="VCBS_repeat"/>
    <property type="match status" value="3"/>
</dbReference>
<dbReference type="InterPro" id="IPR010221">
    <property type="entry name" value="VCBS_dom"/>
</dbReference>
<dbReference type="Proteomes" id="UP000238707">
    <property type="component" value="Unassembled WGS sequence"/>
</dbReference>
<feature type="region of interest" description="Disordered" evidence="1">
    <location>
        <begin position="84"/>
        <end position="125"/>
    </location>
</feature>
<organism evidence="2 3">
    <name type="scientific">Vibrio chagasii</name>
    <dbReference type="NCBI Taxonomy" id="170679"/>
    <lineage>
        <taxon>Bacteria</taxon>
        <taxon>Pseudomonadati</taxon>
        <taxon>Pseudomonadota</taxon>
        <taxon>Gammaproteobacteria</taxon>
        <taxon>Vibrionales</taxon>
        <taxon>Vibrionaceae</taxon>
        <taxon>Vibrio</taxon>
    </lineage>
</organism>